<feature type="active site" description="Nucleophile" evidence="4">
    <location>
        <position position="271"/>
    </location>
</feature>
<reference evidence="7" key="1">
    <citation type="journal article" date="2019" name="Int. J. Syst. Evol. Microbiol.">
        <title>The Global Catalogue of Microorganisms (GCM) 10K type strain sequencing project: providing services to taxonomists for standard genome sequencing and annotation.</title>
        <authorList>
            <consortium name="The Broad Institute Genomics Platform"/>
            <consortium name="The Broad Institute Genome Sequencing Center for Infectious Disease"/>
            <person name="Wu L."/>
            <person name="Ma J."/>
        </authorList>
    </citation>
    <scope>NUCLEOTIDE SEQUENCE [LARGE SCALE GENOMIC DNA]</scope>
    <source>
        <strain evidence="7">CGMCC 4.7466</strain>
    </source>
</reference>
<dbReference type="Gene3D" id="3.20.20.105">
    <property type="entry name" value="Queuine tRNA-ribosyltransferase-like"/>
    <property type="match status" value="1"/>
</dbReference>
<comment type="caution">
    <text evidence="6">The sequence shown here is derived from an EMBL/GenBank/DDBJ whole genome shotgun (WGS) entry which is preliminary data.</text>
</comment>
<dbReference type="HAMAP" id="MF_00168">
    <property type="entry name" value="Q_tRNA_Tgt"/>
    <property type="match status" value="1"/>
</dbReference>
<keyword evidence="4" id="KW-0671">Queuosine biosynthesis</keyword>
<dbReference type="InterPro" id="IPR002616">
    <property type="entry name" value="tRNA_ribo_trans-like"/>
</dbReference>
<evidence type="ECO:0000313" key="6">
    <source>
        <dbReference type="EMBL" id="MFC4871092.1"/>
    </source>
</evidence>
<protein>
    <recommendedName>
        <fullName evidence="4">Queuine tRNA-ribosyltransferase</fullName>
        <ecNumber evidence="4">2.4.2.29</ecNumber>
    </recommendedName>
    <alternativeName>
        <fullName evidence="4">Guanine insertion enzyme</fullName>
    </alternativeName>
    <alternativeName>
        <fullName evidence="4">tRNA-guanine transglycosylase</fullName>
    </alternativeName>
</protein>
<accession>A0ABV9SXV8</accession>
<feature type="domain" description="tRNA-guanine(15) transglycosylase-like" evidence="5">
    <location>
        <begin position="12"/>
        <end position="371"/>
    </location>
</feature>
<feature type="binding site" evidence="4">
    <location>
        <begin position="92"/>
        <end position="96"/>
    </location>
    <ligand>
        <name>substrate</name>
    </ligand>
</feature>
<gene>
    <name evidence="4 6" type="primary">tgt</name>
    <name evidence="6" type="ORF">ACFPFU_05300</name>
</gene>
<comment type="pathway">
    <text evidence="4">tRNA modification; tRNA-queuosine biosynthesis.</text>
</comment>
<dbReference type="Pfam" id="PF01702">
    <property type="entry name" value="TGT"/>
    <property type="match status" value="1"/>
</dbReference>
<feature type="binding site" evidence="4">
    <location>
        <position position="194"/>
    </location>
    <ligand>
        <name>substrate</name>
    </ligand>
</feature>
<feature type="binding site" evidence="4">
    <location>
        <position position="146"/>
    </location>
    <ligand>
        <name>substrate</name>
    </ligand>
</feature>
<comment type="catalytic activity">
    <reaction evidence="4">
        <text>7-aminomethyl-7-carbaguanine + guanosine(34) in tRNA = 7-aminomethyl-7-carbaguanosine(34) in tRNA + guanine</text>
        <dbReference type="Rhea" id="RHEA:24104"/>
        <dbReference type="Rhea" id="RHEA-COMP:10341"/>
        <dbReference type="Rhea" id="RHEA-COMP:10342"/>
        <dbReference type="ChEBI" id="CHEBI:16235"/>
        <dbReference type="ChEBI" id="CHEBI:58703"/>
        <dbReference type="ChEBI" id="CHEBI:74269"/>
        <dbReference type="ChEBI" id="CHEBI:82833"/>
        <dbReference type="EC" id="2.4.2.29"/>
    </reaction>
</comment>
<evidence type="ECO:0000256" key="4">
    <source>
        <dbReference type="HAMAP-Rule" id="MF_00168"/>
    </source>
</evidence>
<evidence type="ECO:0000259" key="5">
    <source>
        <dbReference type="Pfam" id="PF01702"/>
    </source>
</evidence>
<dbReference type="PANTHER" id="PTHR46499">
    <property type="entry name" value="QUEUINE TRNA-RIBOSYLTRANSFERASE"/>
    <property type="match status" value="1"/>
</dbReference>
<dbReference type="NCBIfam" id="TIGR00430">
    <property type="entry name" value="Q_tRNA_tgt"/>
    <property type="match status" value="1"/>
</dbReference>
<comment type="function">
    <text evidence="4">Catalyzes the base-exchange of a guanine (G) residue with the queuine precursor 7-aminomethyl-7-deazaguanine (PreQ1) at position 34 (anticodon wobble position) in tRNAs with GU(N) anticodons (tRNA-Asp, -Asn, -His and -Tyr). Catalysis occurs through a double-displacement mechanism. The nucleophile active site attacks the C1' of nucleotide 34 to detach the guanine base from the RNA, forming a covalent enzyme-RNA intermediate. The proton acceptor active site deprotonates the incoming PreQ1, allowing a nucleophilic attack on the C1' of the ribose to form the product. After dissociation, two additional enzymatic reactions on the tRNA convert PreQ1 to queuine (Q), resulting in the hypermodified nucleoside queuosine (7-(((4,5-cis-dihydroxy-2-cyclopenten-1-yl)amino)methyl)-7-deazaguanosine).</text>
</comment>
<feature type="active site" description="Proton acceptor" evidence="4">
    <location>
        <position position="92"/>
    </location>
</feature>
<dbReference type="PANTHER" id="PTHR46499:SF1">
    <property type="entry name" value="QUEUINE TRNA-RIBOSYLTRANSFERASE"/>
    <property type="match status" value="1"/>
</dbReference>
<sequence>MKFNIQHQDTQCKARNGLLKTDHGEIETPIFMPVGTAGSVKAVHQRELTYDIRAQIILGNTYHLYLRPGLEILEKAGGLHKFNGWTGPILTDSGGYQVFSLAENRKITEEGVVFKSHIDGSRHHFTPEGVMDIQRVIGADIVMAFDECTPYPCEWSYAKESLELTHRWLKRCIQQFDSTESRYGYNQTLFPIVQGSTYRDLRRISAEFVAEQGREGNAIGGLSVGEPAEMMYEITDHVTDILPVDKPRYLMGVGTPANVLEGIALGIDMFDCVMPTRNARNGMLFTSEGIINIRNEKWKDDFSPVDAGFHSHVSNFYSKAYLRHLTISKEILAAQIASIHNLSFYLWLVGQAREKIRSGGFLEWKNQMVETVSRRL</sequence>
<dbReference type="InterPro" id="IPR050076">
    <property type="entry name" value="ArchSynthase1/Queuine_TRR"/>
</dbReference>
<comment type="subunit">
    <text evidence="4">Homodimer. Within each dimer, one monomer is responsible for RNA recognition and catalysis, while the other monomer binds to the replacement base PreQ1.</text>
</comment>
<dbReference type="NCBIfam" id="TIGR00449">
    <property type="entry name" value="tgt_general"/>
    <property type="match status" value="1"/>
</dbReference>
<evidence type="ECO:0000256" key="2">
    <source>
        <dbReference type="ARBA" id="ARBA00022679"/>
    </source>
</evidence>
<feature type="region of interest" description="RNA binding" evidence="4">
    <location>
        <begin position="252"/>
        <end position="258"/>
    </location>
</feature>
<evidence type="ECO:0000313" key="7">
    <source>
        <dbReference type="Proteomes" id="UP001595818"/>
    </source>
</evidence>
<dbReference type="InterPro" id="IPR036511">
    <property type="entry name" value="TGT-like_sf"/>
</dbReference>
<comment type="similarity">
    <text evidence="4">Belongs to the queuine tRNA-ribosyltransferase family.</text>
</comment>
<evidence type="ECO:0000256" key="3">
    <source>
        <dbReference type="ARBA" id="ARBA00022694"/>
    </source>
</evidence>
<proteinExistence type="inferred from homology"/>
<comment type="caution">
    <text evidence="4">Lacks conserved residue(s) required for the propagation of feature annotation.</text>
</comment>
<evidence type="ECO:0000256" key="1">
    <source>
        <dbReference type="ARBA" id="ARBA00022676"/>
    </source>
</evidence>
<feature type="binding site" evidence="4">
    <location>
        <position position="221"/>
    </location>
    <ligand>
        <name>substrate</name>
    </ligand>
</feature>
<name>A0ABV9SXV8_9BACT</name>
<dbReference type="SUPFAM" id="SSF51713">
    <property type="entry name" value="tRNA-guanine transglycosylase"/>
    <property type="match status" value="1"/>
</dbReference>
<organism evidence="6 7">
    <name type="scientific">Negadavirga shengliensis</name>
    <dbReference type="NCBI Taxonomy" id="1389218"/>
    <lineage>
        <taxon>Bacteria</taxon>
        <taxon>Pseudomonadati</taxon>
        <taxon>Bacteroidota</taxon>
        <taxon>Cytophagia</taxon>
        <taxon>Cytophagales</taxon>
        <taxon>Cyclobacteriaceae</taxon>
        <taxon>Negadavirga</taxon>
    </lineage>
</organism>
<keyword evidence="1 4" id="KW-0328">Glycosyltransferase</keyword>
<feature type="region of interest" description="RNA binding; important for wobble base 34 recognition" evidence="4">
    <location>
        <begin position="276"/>
        <end position="280"/>
    </location>
</feature>
<dbReference type="EC" id="2.4.2.29" evidence="4"/>
<keyword evidence="7" id="KW-1185">Reference proteome</keyword>
<dbReference type="GO" id="GO:0016757">
    <property type="term" value="F:glycosyltransferase activity"/>
    <property type="evidence" value="ECO:0007669"/>
    <property type="project" value="UniProtKB-KW"/>
</dbReference>
<keyword evidence="2 4" id="KW-0808">Transferase</keyword>
<dbReference type="RefSeq" id="WP_377062257.1">
    <property type="nucleotide sequence ID" value="NZ_JBHSJJ010000003.1"/>
</dbReference>
<keyword evidence="3 4" id="KW-0819">tRNA processing</keyword>
<dbReference type="InterPro" id="IPR004803">
    <property type="entry name" value="TGT"/>
</dbReference>
<dbReference type="Proteomes" id="UP001595818">
    <property type="component" value="Unassembled WGS sequence"/>
</dbReference>
<dbReference type="EMBL" id="JBHSJJ010000003">
    <property type="protein sequence ID" value="MFC4871092.1"/>
    <property type="molecule type" value="Genomic_DNA"/>
</dbReference>